<feature type="region of interest" description="Disordered" evidence="1">
    <location>
        <begin position="101"/>
        <end position="121"/>
    </location>
</feature>
<sequence length="252" mass="26995">MMEEAVIRRILVPLVVLTSLVTGCSGDDAPGVAGQADLAVDADVGSTGATVATGSYVNEATARYAACLGDLGIDVAPEVGEVDDQLDGYASIVDGTFVPDQDGLLTDDAESQPIGVKGENRDEEIRECYARSPGAKDVLIDMHDRTPAENSWTMPESQVEAGRQWAQCARDAGVAAVEDPADDGYVYITDDVSIEQAEILGEECTRPIAESEYWPNFQFLVADMIAYSEAIDGPIFESDRWAQNCEDDPDDC</sequence>
<dbReference type="RefSeq" id="WP_332902664.1">
    <property type="nucleotide sequence ID" value="NZ_JBAGLP010000118.1"/>
</dbReference>
<keyword evidence="3" id="KW-1185">Reference proteome</keyword>
<name>A0ABU7Z9R4_9MICO</name>
<proteinExistence type="predicted"/>
<reference evidence="2" key="1">
    <citation type="journal article" date="2024" name="Antonie Van Leeuwenhoek">
        <title>Isoptericola haloaureus sp. nov., a dimorphic actinobacterium isolated from mangrove sediments of southeast India, implicating biosaline agricultural significance through nitrogen fixation and salt tolerance genes.</title>
        <authorList>
            <person name="Prathaban M."/>
            <person name="Prathiviraj R."/>
            <person name="Ravichandran M."/>
            <person name="Natarajan S.D."/>
            <person name="Sobanaa M."/>
            <person name="Hari Krishna Kumar S."/>
            <person name="Chandrasekar V."/>
            <person name="Selvin J."/>
        </authorList>
    </citation>
    <scope>NUCLEOTIDE SEQUENCE</scope>
    <source>
        <strain evidence="2">MP1014</strain>
    </source>
</reference>
<protein>
    <recommendedName>
        <fullName evidence="4">Septum formation-related domain-containing protein</fullName>
    </recommendedName>
</protein>
<dbReference type="EMBL" id="JBAGLP010000118">
    <property type="protein sequence ID" value="MEG3616154.1"/>
    <property type="molecule type" value="Genomic_DNA"/>
</dbReference>
<dbReference type="Proteomes" id="UP001310387">
    <property type="component" value="Unassembled WGS sequence"/>
</dbReference>
<reference evidence="2" key="2">
    <citation type="submission" date="2024-02" db="EMBL/GenBank/DDBJ databases">
        <authorList>
            <person name="Prathaban M."/>
            <person name="Mythili R."/>
            <person name="Sharmila Devi N."/>
            <person name="Sobanaa M."/>
            <person name="Prathiviraj R."/>
            <person name="Selvin J."/>
        </authorList>
    </citation>
    <scope>NUCLEOTIDE SEQUENCE</scope>
    <source>
        <strain evidence="2">MP1014</strain>
    </source>
</reference>
<comment type="caution">
    <text evidence="2">The sequence shown here is derived from an EMBL/GenBank/DDBJ whole genome shotgun (WGS) entry which is preliminary data.</text>
</comment>
<evidence type="ECO:0000313" key="2">
    <source>
        <dbReference type="EMBL" id="MEG3616154.1"/>
    </source>
</evidence>
<evidence type="ECO:0000256" key="1">
    <source>
        <dbReference type="SAM" id="MobiDB-lite"/>
    </source>
</evidence>
<organism evidence="2 3">
    <name type="scientific">Isoptericola haloaureus</name>
    <dbReference type="NCBI Taxonomy" id="1542902"/>
    <lineage>
        <taxon>Bacteria</taxon>
        <taxon>Bacillati</taxon>
        <taxon>Actinomycetota</taxon>
        <taxon>Actinomycetes</taxon>
        <taxon>Micrococcales</taxon>
        <taxon>Promicromonosporaceae</taxon>
        <taxon>Isoptericola</taxon>
    </lineage>
</organism>
<gene>
    <name evidence="2" type="ORF">V5O49_13550</name>
</gene>
<evidence type="ECO:0000313" key="3">
    <source>
        <dbReference type="Proteomes" id="UP001310387"/>
    </source>
</evidence>
<evidence type="ECO:0008006" key="4">
    <source>
        <dbReference type="Google" id="ProtNLM"/>
    </source>
</evidence>
<accession>A0ABU7Z9R4</accession>